<sequence length="334" mass="38174">MKGRILEKDKYIFLKRPAMEIYHKSEIESRERQISLMKREFIQHKLSLMKLSQEVPDEKTRNLLLNIALIVSTEEALINDFLSSRKLPFKKISKIVEEPVFFLQKHERYLTAYVLLFCSGKYPLVTRYLQFAEKGQGDSFQKEQRIFTGIALKKHKDKTMIMTSQGEFLAITGSDSGIGEITTGRIANTRNHLRIPLILLTVLLAIFLLISYNMSKTIATTVRISAGGLVQLQFNELGTMLASRAENSWGTSMLEGANFDRKDIDTAVGEIIEQAYIKEYIREGDEITILISGEALPSDFFTSGRTHDRLLSYQLKYKINNLGNLMSIEQSQTK</sequence>
<accession>A0ABS4G7A8</accession>
<organism evidence="3 4">
    <name type="scientific">Youngiibacter multivorans</name>
    <dbReference type="NCBI Taxonomy" id="937251"/>
    <lineage>
        <taxon>Bacteria</taxon>
        <taxon>Bacillati</taxon>
        <taxon>Bacillota</taxon>
        <taxon>Clostridia</taxon>
        <taxon>Eubacteriales</taxon>
        <taxon>Clostridiaceae</taxon>
        <taxon>Youngiibacter</taxon>
    </lineage>
</organism>
<reference evidence="3 4" key="1">
    <citation type="submission" date="2021-03" db="EMBL/GenBank/DDBJ databases">
        <title>Genomic Encyclopedia of Type Strains, Phase IV (KMG-IV): sequencing the most valuable type-strain genomes for metagenomic binning, comparative biology and taxonomic classification.</title>
        <authorList>
            <person name="Goeker M."/>
        </authorList>
    </citation>
    <scope>NUCLEOTIDE SEQUENCE [LARGE SCALE GENOMIC DNA]</scope>
    <source>
        <strain evidence="3 4">DSM 6139</strain>
    </source>
</reference>
<dbReference type="InterPro" id="IPR055431">
    <property type="entry name" value="RsgI_M"/>
</dbReference>
<keyword evidence="4" id="KW-1185">Reference proteome</keyword>
<dbReference type="EMBL" id="JAGGKC010000025">
    <property type="protein sequence ID" value="MBP1920150.1"/>
    <property type="molecule type" value="Genomic_DNA"/>
</dbReference>
<feature type="domain" description="Anti-sigma factor RsgI-like middle" evidence="2">
    <location>
        <begin position="230"/>
        <end position="293"/>
    </location>
</feature>
<dbReference type="Proteomes" id="UP001519271">
    <property type="component" value="Unassembled WGS sequence"/>
</dbReference>
<protein>
    <recommendedName>
        <fullName evidence="2">Anti-sigma factor RsgI-like middle domain-containing protein</fullName>
    </recommendedName>
</protein>
<evidence type="ECO:0000259" key="2">
    <source>
        <dbReference type="Pfam" id="PF23750"/>
    </source>
</evidence>
<proteinExistence type="predicted"/>
<dbReference type="Pfam" id="PF23750">
    <property type="entry name" value="RsgI_M"/>
    <property type="match status" value="1"/>
</dbReference>
<dbReference type="RefSeq" id="WP_209460330.1">
    <property type="nucleotide sequence ID" value="NZ_JAGGKC010000025.1"/>
</dbReference>
<keyword evidence="1" id="KW-1133">Transmembrane helix</keyword>
<keyword evidence="1" id="KW-0472">Membrane</keyword>
<name>A0ABS4G7A8_9CLOT</name>
<comment type="caution">
    <text evidence="3">The sequence shown here is derived from an EMBL/GenBank/DDBJ whole genome shotgun (WGS) entry which is preliminary data.</text>
</comment>
<feature type="transmembrane region" description="Helical" evidence="1">
    <location>
        <begin position="195"/>
        <end position="214"/>
    </location>
</feature>
<keyword evidence="1" id="KW-0812">Transmembrane</keyword>
<gene>
    <name evidence="3" type="ORF">J2Z34_002648</name>
</gene>
<evidence type="ECO:0000313" key="3">
    <source>
        <dbReference type="EMBL" id="MBP1920150.1"/>
    </source>
</evidence>
<evidence type="ECO:0000256" key="1">
    <source>
        <dbReference type="SAM" id="Phobius"/>
    </source>
</evidence>
<evidence type="ECO:0000313" key="4">
    <source>
        <dbReference type="Proteomes" id="UP001519271"/>
    </source>
</evidence>